<proteinExistence type="predicted"/>
<reference evidence="2 3" key="1">
    <citation type="submission" date="2019-02" db="EMBL/GenBank/DDBJ databases">
        <title>Deep-cultivation of Planctomycetes and their phenomic and genomic characterization uncovers novel biology.</title>
        <authorList>
            <person name="Wiegand S."/>
            <person name="Jogler M."/>
            <person name="Boedeker C."/>
            <person name="Pinto D."/>
            <person name="Vollmers J."/>
            <person name="Rivas-Marin E."/>
            <person name="Kohn T."/>
            <person name="Peeters S.H."/>
            <person name="Heuer A."/>
            <person name="Rast P."/>
            <person name="Oberbeckmann S."/>
            <person name="Bunk B."/>
            <person name="Jeske O."/>
            <person name="Meyerdierks A."/>
            <person name="Storesund J.E."/>
            <person name="Kallscheuer N."/>
            <person name="Luecker S."/>
            <person name="Lage O.M."/>
            <person name="Pohl T."/>
            <person name="Merkel B.J."/>
            <person name="Hornburger P."/>
            <person name="Mueller R.-W."/>
            <person name="Bruemmer F."/>
            <person name="Labrenz M."/>
            <person name="Spormann A.M."/>
            <person name="Op den Camp H."/>
            <person name="Overmann J."/>
            <person name="Amann R."/>
            <person name="Jetten M.S.M."/>
            <person name="Mascher T."/>
            <person name="Medema M.H."/>
            <person name="Devos D.P."/>
            <person name="Kaster A.-K."/>
            <person name="Ovreas L."/>
            <person name="Rohde M."/>
            <person name="Galperin M.Y."/>
            <person name="Jogler C."/>
        </authorList>
    </citation>
    <scope>NUCLEOTIDE SEQUENCE [LARGE SCALE GENOMIC DNA]</scope>
    <source>
        <strain evidence="2 3">KS4</strain>
    </source>
</reference>
<feature type="transmembrane region" description="Helical" evidence="1">
    <location>
        <begin position="21"/>
        <end position="38"/>
    </location>
</feature>
<gene>
    <name evidence="2" type="ORF">KS4_18280</name>
</gene>
<name>A0A517YU75_9BACT</name>
<dbReference type="RefSeq" id="WP_200761724.1">
    <property type="nucleotide sequence ID" value="NZ_CP036425.1"/>
</dbReference>
<keyword evidence="1" id="KW-1133">Transmembrane helix</keyword>
<keyword evidence="3" id="KW-1185">Reference proteome</keyword>
<dbReference type="Proteomes" id="UP000317369">
    <property type="component" value="Chromosome"/>
</dbReference>
<sequence length="83" mass="8838">MSEQTQQQQQPQVVYVQQGQSGISPGVAAILSFFFPGLGQLCKGQILNGIVWFFVVAIGYVCLIVPGVILHICCIVGASKASK</sequence>
<evidence type="ECO:0000256" key="1">
    <source>
        <dbReference type="SAM" id="Phobius"/>
    </source>
</evidence>
<keyword evidence="1" id="KW-0812">Transmembrane</keyword>
<dbReference type="EMBL" id="CP036425">
    <property type="protein sequence ID" value="QDU33771.1"/>
    <property type="molecule type" value="Genomic_DNA"/>
</dbReference>
<dbReference type="AlphaFoldDB" id="A0A517YU75"/>
<evidence type="ECO:0000313" key="2">
    <source>
        <dbReference type="EMBL" id="QDU33771.1"/>
    </source>
</evidence>
<organism evidence="2 3">
    <name type="scientific">Poriferisphaera corsica</name>
    <dbReference type="NCBI Taxonomy" id="2528020"/>
    <lineage>
        <taxon>Bacteria</taxon>
        <taxon>Pseudomonadati</taxon>
        <taxon>Planctomycetota</taxon>
        <taxon>Phycisphaerae</taxon>
        <taxon>Phycisphaerales</taxon>
        <taxon>Phycisphaeraceae</taxon>
        <taxon>Poriferisphaera</taxon>
    </lineage>
</organism>
<protein>
    <recommendedName>
        <fullName evidence="4">TM2 domain-containing protein</fullName>
    </recommendedName>
</protein>
<dbReference type="KEGG" id="pcor:KS4_18280"/>
<evidence type="ECO:0000313" key="3">
    <source>
        <dbReference type="Proteomes" id="UP000317369"/>
    </source>
</evidence>
<keyword evidence="1" id="KW-0472">Membrane</keyword>
<evidence type="ECO:0008006" key="4">
    <source>
        <dbReference type="Google" id="ProtNLM"/>
    </source>
</evidence>
<feature type="transmembrane region" description="Helical" evidence="1">
    <location>
        <begin position="50"/>
        <end position="78"/>
    </location>
</feature>
<accession>A0A517YU75</accession>